<protein>
    <recommendedName>
        <fullName evidence="3">Mmc1 C-terminal domain-containing protein</fullName>
    </recommendedName>
</protein>
<dbReference type="PANTHER" id="PTHR38644:SF1">
    <property type="entry name" value="EXPRESSED PROTEIN"/>
    <property type="match status" value="1"/>
</dbReference>
<dbReference type="EMBL" id="DF977495">
    <property type="protein sequence ID" value="GAP90564.2"/>
    <property type="molecule type" value="Genomic_DNA"/>
</dbReference>
<feature type="region of interest" description="Disordered" evidence="1">
    <location>
        <begin position="620"/>
        <end position="649"/>
    </location>
</feature>
<feature type="domain" description="Mmc1 C-terminal" evidence="3">
    <location>
        <begin position="408"/>
        <end position="614"/>
    </location>
</feature>
<feature type="region of interest" description="Disordered" evidence="1">
    <location>
        <begin position="488"/>
        <end position="520"/>
    </location>
</feature>
<proteinExistence type="predicted"/>
<keyword evidence="2" id="KW-1133">Transmembrane helix</keyword>
<name>A0A1W2TQ58_ROSNE</name>
<dbReference type="Pfam" id="PF23868">
    <property type="entry name" value="Mmc1_C"/>
    <property type="match status" value="1"/>
</dbReference>
<feature type="compositionally biased region" description="Polar residues" evidence="1">
    <location>
        <begin position="488"/>
        <end position="514"/>
    </location>
</feature>
<feature type="compositionally biased region" description="Low complexity" evidence="1">
    <location>
        <begin position="622"/>
        <end position="631"/>
    </location>
</feature>
<feature type="transmembrane region" description="Helical" evidence="2">
    <location>
        <begin position="565"/>
        <end position="589"/>
    </location>
</feature>
<keyword evidence="2" id="KW-0472">Membrane</keyword>
<evidence type="ECO:0000313" key="4">
    <source>
        <dbReference type="EMBL" id="GAP90564.2"/>
    </source>
</evidence>
<keyword evidence="2" id="KW-0812">Transmembrane</keyword>
<evidence type="ECO:0000313" key="5">
    <source>
        <dbReference type="Proteomes" id="UP000054516"/>
    </source>
</evidence>
<dbReference type="OrthoDB" id="5319015at2759"/>
<evidence type="ECO:0000256" key="2">
    <source>
        <dbReference type="SAM" id="Phobius"/>
    </source>
</evidence>
<evidence type="ECO:0000256" key="1">
    <source>
        <dbReference type="SAM" id="MobiDB-lite"/>
    </source>
</evidence>
<dbReference type="OMA" id="WAERAHT"/>
<dbReference type="STRING" id="77044.A0A1W2TQ58"/>
<evidence type="ECO:0000259" key="3">
    <source>
        <dbReference type="Pfam" id="PF23868"/>
    </source>
</evidence>
<sequence length="665" mass="73111">MPPRLPAQLRPHGCQGAIFKVYVRPKRYSVGFFCSPSLDSNQEGIARCPERRAPQIRSRRFKTTAAAAAKTAAEATPAATAASIDTNINPRRELEIILRSLQKHAANHVNLPRLQLAINGLQQRPGDESVRIAILSLTDEPTTAKTTKEVLQLLLSDPLKDPEAWEREVEQHDLAAPLIIRIGAESRRSEPSISLPKGDLLPEVHITSAAFNSSSLEILLASTAPYLSASEDGARDGLEDKILAPIIDIPTSNAGRHTSIATPVHKVLIVADGIRGAASVMSMPKFENDSLLNYAVNIPEYKPTDQCSLPFVPIDTDVAKNGLGLVRKDIGSAMEYEHLWFQSNVPRLIEWLKAGLLATPEGVTKPAVRELIASLLKTTLASIQAQKRQPLGSSLSSTNTSTSLISIERALSEWAESAHSELQEQLDLAFSGRRWRKLGWWKLFWRVDDVGMLTSDILAQRFLPNAERSSIFLAGRMKEAGVKLSPFSQASTPPNDMVTPSTLPVNPTSNSNNIKPLRRGHNWPMNIPNARDYLLTETVPALQALAQKLVLQTLSTSGLMTSLGALAYIGSLTTTLYEAGAIAALGIIWSMRRMQRRWETARDFWEGEVREEGRKAVRGVEETISSTLTESSARRQGRDTSDTQEDLNKAHNLVTRAEKLLAELK</sequence>
<dbReference type="AlphaFoldDB" id="A0A1W2TQ58"/>
<keyword evidence="5" id="KW-1185">Reference proteome</keyword>
<dbReference type="InterPro" id="IPR056196">
    <property type="entry name" value="Mmc1_C"/>
</dbReference>
<dbReference type="PANTHER" id="PTHR38644">
    <property type="entry name" value="EXPRESSED PROTEIN"/>
    <property type="match status" value="1"/>
</dbReference>
<accession>A0A1W2TQ58</accession>
<reference evidence="4" key="1">
    <citation type="submission" date="2016-03" db="EMBL/GenBank/DDBJ databases">
        <title>Draft genome sequence of Rosellinia necatrix.</title>
        <authorList>
            <person name="Kanematsu S."/>
        </authorList>
    </citation>
    <scope>NUCLEOTIDE SEQUENCE [LARGE SCALE GENOMIC DNA]</scope>
    <source>
        <strain evidence="4">W97</strain>
    </source>
</reference>
<gene>
    <name evidence="4" type="ORF">SAMD00023353_5000520</name>
</gene>
<organism evidence="4">
    <name type="scientific">Rosellinia necatrix</name>
    <name type="common">White root-rot fungus</name>
    <dbReference type="NCBI Taxonomy" id="77044"/>
    <lineage>
        <taxon>Eukaryota</taxon>
        <taxon>Fungi</taxon>
        <taxon>Dikarya</taxon>
        <taxon>Ascomycota</taxon>
        <taxon>Pezizomycotina</taxon>
        <taxon>Sordariomycetes</taxon>
        <taxon>Xylariomycetidae</taxon>
        <taxon>Xylariales</taxon>
        <taxon>Xylariaceae</taxon>
        <taxon>Rosellinia</taxon>
    </lineage>
</organism>
<dbReference type="Proteomes" id="UP000054516">
    <property type="component" value="Unassembled WGS sequence"/>
</dbReference>
<dbReference type="Pfam" id="PF23867">
    <property type="entry name" value="Mmc1_N"/>
    <property type="match status" value="1"/>
</dbReference>
<feature type="compositionally biased region" description="Basic and acidic residues" evidence="1">
    <location>
        <begin position="632"/>
        <end position="649"/>
    </location>
</feature>